<gene>
    <name evidence="2" type="ordered locus">Fluta_0067</name>
</gene>
<dbReference type="AlphaFoldDB" id="F2IAE2"/>
<organism evidence="2 3">
    <name type="scientific">Fluviicola taffensis (strain DSM 16823 / NCIMB 13979 / RW262)</name>
    <dbReference type="NCBI Taxonomy" id="755732"/>
    <lineage>
        <taxon>Bacteria</taxon>
        <taxon>Pseudomonadati</taxon>
        <taxon>Bacteroidota</taxon>
        <taxon>Flavobacteriia</taxon>
        <taxon>Flavobacteriales</taxon>
        <taxon>Crocinitomicaceae</taxon>
        <taxon>Fluviicola</taxon>
    </lineage>
</organism>
<name>F2IAE2_FLUTR</name>
<accession>F2IAE2</accession>
<keyword evidence="3" id="KW-1185">Reference proteome</keyword>
<proteinExistence type="predicted"/>
<protein>
    <submittedName>
        <fullName evidence="2">Uncharacterized protein</fullName>
    </submittedName>
</protein>
<dbReference type="HOGENOM" id="CLU_1903599_0_0_10"/>
<dbReference type="KEGG" id="fte:Fluta_0067"/>
<evidence type="ECO:0000313" key="2">
    <source>
        <dbReference type="EMBL" id="AEA42077.1"/>
    </source>
</evidence>
<evidence type="ECO:0000313" key="3">
    <source>
        <dbReference type="Proteomes" id="UP000007463"/>
    </source>
</evidence>
<evidence type="ECO:0000256" key="1">
    <source>
        <dbReference type="SAM" id="SignalP"/>
    </source>
</evidence>
<dbReference type="RefSeq" id="WP_013684851.1">
    <property type="nucleotide sequence ID" value="NC_015321.1"/>
</dbReference>
<reference evidence="2 3" key="1">
    <citation type="journal article" date="2011" name="Stand. Genomic Sci.">
        <title>Complete genome sequence of the gliding freshwater bacterium Fluviicola taffensis type strain (RW262).</title>
        <authorList>
            <person name="Woyke T."/>
            <person name="Chertkov O."/>
            <person name="Lapidus A."/>
            <person name="Nolan M."/>
            <person name="Lucas S."/>
            <person name="Del Rio T.G."/>
            <person name="Tice H."/>
            <person name="Cheng J.F."/>
            <person name="Tapia R."/>
            <person name="Han C."/>
            <person name="Goodwin L."/>
            <person name="Pitluck S."/>
            <person name="Liolios K."/>
            <person name="Pagani I."/>
            <person name="Ivanova N."/>
            <person name="Huntemann M."/>
            <person name="Mavromatis K."/>
            <person name="Mikhailova N."/>
            <person name="Pati A."/>
            <person name="Chen A."/>
            <person name="Palaniappan K."/>
            <person name="Land M."/>
            <person name="Hauser L."/>
            <person name="Brambilla E.M."/>
            <person name="Rohde M."/>
            <person name="Mwirichia R."/>
            <person name="Sikorski J."/>
            <person name="Tindall B.J."/>
            <person name="Goker M."/>
            <person name="Bristow J."/>
            <person name="Eisen J.A."/>
            <person name="Markowitz V."/>
            <person name="Hugenholtz P."/>
            <person name="Klenk H.P."/>
            <person name="Kyrpides N.C."/>
        </authorList>
    </citation>
    <scope>NUCLEOTIDE SEQUENCE [LARGE SCALE GENOMIC DNA]</scope>
    <source>
        <strain evidence="3">DSM 16823 / RW262 / RW262</strain>
    </source>
</reference>
<reference evidence="3" key="2">
    <citation type="submission" date="2011-02" db="EMBL/GenBank/DDBJ databases">
        <title>The complete genome of Fluviicola taffensis DSM 16823.</title>
        <authorList>
            <consortium name="US DOE Joint Genome Institute (JGI-PGF)"/>
            <person name="Lucas S."/>
            <person name="Copeland A."/>
            <person name="Lapidus A."/>
            <person name="Bruce D."/>
            <person name="Goodwin L."/>
            <person name="Pitluck S."/>
            <person name="Kyrpides N."/>
            <person name="Mavromatis K."/>
            <person name="Ivanova N."/>
            <person name="Mikhailova N."/>
            <person name="Pagani I."/>
            <person name="Chertkov O."/>
            <person name="Detter J.C."/>
            <person name="Han C."/>
            <person name="Tapia R."/>
            <person name="Land M."/>
            <person name="Hauser L."/>
            <person name="Markowitz V."/>
            <person name="Cheng J.-F."/>
            <person name="Hugenholtz P."/>
            <person name="Woyke T."/>
            <person name="Wu D."/>
            <person name="Tindall B."/>
            <person name="Pomrenke H.G."/>
            <person name="Brambilla E."/>
            <person name="Klenk H.-P."/>
            <person name="Eisen J.A."/>
        </authorList>
    </citation>
    <scope>NUCLEOTIDE SEQUENCE [LARGE SCALE GENOMIC DNA]</scope>
    <source>
        <strain evidence="3">DSM 16823 / RW262 / RW262</strain>
    </source>
</reference>
<feature type="signal peptide" evidence="1">
    <location>
        <begin position="1"/>
        <end position="19"/>
    </location>
</feature>
<dbReference type="Proteomes" id="UP000007463">
    <property type="component" value="Chromosome"/>
</dbReference>
<dbReference type="OrthoDB" id="1467527at2"/>
<feature type="chain" id="PRO_5003279654" evidence="1">
    <location>
        <begin position="20"/>
        <end position="133"/>
    </location>
</feature>
<dbReference type="EMBL" id="CP002542">
    <property type="protein sequence ID" value="AEA42077.1"/>
    <property type="molecule type" value="Genomic_DNA"/>
</dbReference>
<dbReference type="eggNOG" id="ENOG50339FV">
    <property type="taxonomic scope" value="Bacteria"/>
</dbReference>
<keyword evidence="1" id="KW-0732">Signal</keyword>
<sequence precursor="true">MKKFLLICSLFFTSIISFAQLNISTNFRQDGVWNETDSKWDISSTDEGGTLFEFNKELTTFHHTTASISSDYFITKYDYNEEEVKYTMTVKSDAGNEYEMIIDGINNCVCFFYWRDNVYYLVRHTIKATWIKE</sequence>